<feature type="domain" description="DUF6604" evidence="2">
    <location>
        <begin position="9"/>
        <end position="295"/>
    </location>
</feature>
<dbReference type="PANTHER" id="PTHR38795">
    <property type="entry name" value="DUF6604 DOMAIN-CONTAINING PROTEIN"/>
    <property type="match status" value="1"/>
</dbReference>
<reference evidence="3" key="1">
    <citation type="submission" date="2015-01" db="EMBL/GenBank/DDBJ databases">
        <authorList>
            <person name="Durling Mikael"/>
        </authorList>
    </citation>
    <scope>NUCLEOTIDE SEQUENCE</scope>
</reference>
<feature type="region of interest" description="Disordered" evidence="1">
    <location>
        <begin position="160"/>
        <end position="210"/>
    </location>
</feature>
<evidence type="ECO:0000313" key="3">
    <source>
        <dbReference type="EMBL" id="CEO57073.1"/>
    </source>
</evidence>
<organism evidence="3">
    <name type="scientific">Bionectria ochroleuca</name>
    <name type="common">Gliocladium roseum</name>
    <dbReference type="NCBI Taxonomy" id="29856"/>
    <lineage>
        <taxon>Eukaryota</taxon>
        <taxon>Fungi</taxon>
        <taxon>Dikarya</taxon>
        <taxon>Ascomycota</taxon>
        <taxon>Pezizomycotina</taxon>
        <taxon>Sordariomycetes</taxon>
        <taxon>Hypocreomycetidae</taxon>
        <taxon>Hypocreales</taxon>
        <taxon>Bionectriaceae</taxon>
        <taxon>Clonostachys</taxon>
    </lineage>
</organism>
<protein>
    <recommendedName>
        <fullName evidence="2">DUF6604 domain-containing protein</fullName>
    </recommendedName>
</protein>
<name>A0A0B7KHM1_BIOOC</name>
<evidence type="ECO:0000256" key="1">
    <source>
        <dbReference type="SAM" id="MobiDB-lite"/>
    </source>
</evidence>
<feature type="compositionally biased region" description="Basic residues" evidence="1">
    <location>
        <begin position="173"/>
        <end position="199"/>
    </location>
</feature>
<dbReference type="PIRSF" id="PIRSF028035">
    <property type="entry name" value="UCP028035"/>
    <property type="match status" value="1"/>
</dbReference>
<gene>
    <name evidence="3" type="ORF">BN869_000013131_1</name>
</gene>
<accession>A0A0B7KHM1</accession>
<dbReference type="InterPro" id="IPR016864">
    <property type="entry name" value="UCP028035"/>
</dbReference>
<dbReference type="AlphaFoldDB" id="A0A0B7KHM1"/>
<evidence type="ECO:0000259" key="2">
    <source>
        <dbReference type="Pfam" id="PF20253"/>
    </source>
</evidence>
<dbReference type="EMBL" id="CDPU01000085">
    <property type="protein sequence ID" value="CEO57073.1"/>
    <property type="molecule type" value="Genomic_DNA"/>
</dbReference>
<dbReference type="InterPro" id="IPR046539">
    <property type="entry name" value="DUF6604"/>
</dbReference>
<feature type="compositionally biased region" description="Low complexity" evidence="1">
    <location>
        <begin position="200"/>
        <end position="210"/>
    </location>
</feature>
<dbReference type="PANTHER" id="PTHR38795:SF1">
    <property type="entry name" value="DUF6604 DOMAIN-CONTAINING PROTEIN"/>
    <property type="match status" value="1"/>
</dbReference>
<dbReference type="Pfam" id="PF20253">
    <property type="entry name" value="DUF6604"/>
    <property type="match status" value="1"/>
</dbReference>
<proteinExistence type="predicted"/>
<sequence length="984" mass="111066">MADHNLYASYKRDQRYLVCWLVHTSNRIIVSQQDESLTINTSGQTTVSGLVAMSSLIAKHETTIPSIILRLLESIIADRTQAHMIFEKMAGSDPDPELDRSNTCHKHFIDVLKQTFEILGGLAWQSGKEAGQRADDEETIEEVIFSNKFSALDIGGVADASSEEETELPKASAARRRQTNKSGKGKKGKGKAKKSRSSNKQHQASSSSQAALEDLPLESYKIVEDFNSGNGEDGTGLLTDYLMDVYLIFRNILVLRSSIQDKWREVAYDDLNSAVAGAMSNVAIATIKKMQSSIFVEYPGNDSFDAILNAMTRGSPEKMRYNFEIGLWASGPGGQAPHPVHDTYLDIEEQFLMYSYKDLCDFITDFQLNRTGKPTKRMQAEIKNWNPKLKLATATKEERIQWRRVYTINWLYDLVNVFSSVVVQRNTLKSESHDLSQVDWSSSGPWHAHRRLFGLNKFAAFVSSLAWQKPGTAIKSKVLPHHVFQLQCIVDSWTVSRGWSLSFLHGHVLRPPSHNFVPRRDLDPVLNRGQEALTGSLQAESVLQQMLERDGIRRGNSELHGARCAILKQIRDEFNGCLGQTILAAGLDTIPTSRFADTNANGLYDYSPFQCGVGSLEALELSYLVSTYIWDQVPEPTMLIHLHNMVVKKGYLKTPLELWLALEKIFAEALFPTGKAPTSKFAQTFSSHAKNVQPKSSTARAMKLKSSRNANHILGLLDPKSNILFKSKPYVQLLHQGEWDPDRVSDEEIPLETFTCMLRLSRLKMKKDDLTGRLELADADSPLARRAKARGCTAEQIAQLSSLNPWQGDAATEHESFNRNMMDKIRRADPERFKGVVTGDQDMRKKHSPGGSMNPEEMMQLCGWDVYNSVCGDQPVLGLSFVWVTASVYVWFEMLEEELKKLRNPVYVNAYEDPNFRGDQRNRLVMLALEGQDEECMKAIAKLFEKSRCGFVENMYWNKIETSEKRSKRLNRARKAEEPDCVVM</sequence>